<comment type="caution">
    <text evidence="1">The sequence shown here is derived from an EMBL/GenBank/DDBJ whole genome shotgun (WGS) entry which is preliminary data.</text>
</comment>
<accession>A0ACA9MFN5</accession>
<organism evidence="1 2">
    <name type="scientific">Scutellospora calospora</name>
    <dbReference type="NCBI Taxonomy" id="85575"/>
    <lineage>
        <taxon>Eukaryota</taxon>
        <taxon>Fungi</taxon>
        <taxon>Fungi incertae sedis</taxon>
        <taxon>Mucoromycota</taxon>
        <taxon>Glomeromycotina</taxon>
        <taxon>Glomeromycetes</taxon>
        <taxon>Diversisporales</taxon>
        <taxon>Gigasporaceae</taxon>
        <taxon>Scutellospora</taxon>
    </lineage>
</organism>
<keyword evidence="2" id="KW-1185">Reference proteome</keyword>
<feature type="non-terminal residue" evidence="1">
    <location>
        <position position="1"/>
    </location>
</feature>
<proteinExistence type="predicted"/>
<name>A0ACA9MFN5_9GLOM</name>
<sequence length="160" mass="17702">TSDEKKRVLELHERVNNLPDPNYSTLKYLMGHLHKVVQNQEKNKMNVQNLGIVFGPTLMGSPVVTAVSNSASSSLSGASLQNSSTAPIPYVTSDSGGLNDMAWQCKVVETILENYLNIFVYVVIEKLCYNIGIIQCLLIIKFSNIASRVLRITQDSPKTM</sequence>
<evidence type="ECO:0000313" key="1">
    <source>
        <dbReference type="EMBL" id="CAG8588169.1"/>
    </source>
</evidence>
<dbReference type="Proteomes" id="UP000789860">
    <property type="component" value="Unassembled WGS sequence"/>
</dbReference>
<reference evidence="1" key="1">
    <citation type="submission" date="2021-06" db="EMBL/GenBank/DDBJ databases">
        <authorList>
            <person name="Kallberg Y."/>
            <person name="Tangrot J."/>
            <person name="Rosling A."/>
        </authorList>
    </citation>
    <scope>NUCLEOTIDE SEQUENCE</scope>
    <source>
        <strain evidence="1">AU212A</strain>
    </source>
</reference>
<evidence type="ECO:0000313" key="2">
    <source>
        <dbReference type="Proteomes" id="UP000789860"/>
    </source>
</evidence>
<protein>
    <submittedName>
        <fullName evidence="1">2465_t:CDS:1</fullName>
    </submittedName>
</protein>
<dbReference type="EMBL" id="CAJVPM010012421">
    <property type="protein sequence ID" value="CAG8588169.1"/>
    <property type="molecule type" value="Genomic_DNA"/>
</dbReference>
<gene>
    <name evidence="1" type="ORF">SCALOS_LOCUS6475</name>
</gene>